<organism evidence="1 2">
    <name type="scientific">Bifiguratus adelaidae</name>
    <dbReference type="NCBI Taxonomy" id="1938954"/>
    <lineage>
        <taxon>Eukaryota</taxon>
        <taxon>Fungi</taxon>
        <taxon>Fungi incertae sedis</taxon>
        <taxon>Mucoromycota</taxon>
        <taxon>Mucoromycotina</taxon>
        <taxon>Endogonomycetes</taxon>
        <taxon>Endogonales</taxon>
        <taxon>Endogonales incertae sedis</taxon>
        <taxon>Bifiguratus</taxon>
    </lineage>
</organism>
<gene>
    <name evidence="1" type="ORF">BZG36_03252</name>
</gene>
<evidence type="ECO:0000313" key="1">
    <source>
        <dbReference type="EMBL" id="OZJ03976.1"/>
    </source>
</evidence>
<evidence type="ECO:0008006" key="3">
    <source>
        <dbReference type="Google" id="ProtNLM"/>
    </source>
</evidence>
<reference evidence="1 2" key="1">
    <citation type="journal article" date="2017" name="Mycologia">
        <title>Bifiguratus adelaidae, gen. et sp. nov., a new member of Mucoromycotina in endophytic and soil-dwelling habitats.</title>
        <authorList>
            <person name="Torres-Cruz T.J."/>
            <person name="Billingsley Tobias T.L."/>
            <person name="Almatruk M."/>
            <person name="Hesse C."/>
            <person name="Kuske C.R."/>
            <person name="Desiro A."/>
            <person name="Benucci G.M."/>
            <person name="Bonito G."/>
            <person name="Stajich J.E."/>
            <person name="Dunlap C."/>
            <person name="Arnold A.E."/>
            <person name="Porras-Alfaro A."/>
        </authorList>
    </citation>
    <scope>NUCLEOTIDE SEQUENCE [LARGE SCALE GENOMIC DNA]</scope>
    <source>
        <strain evidence="1 2">AZ0501</strain>
    </source>
</reference>
<dbReference type="InterPro" id="IPR043132">
    <property type="entry name" value="BCAT-like_C"/>
</dbReference>
<dbReference type="OrthoDB" id="64220at2759"/>
<dbReference type="InterPro" id="IPR001544">
    <property type="entry name" value="Aminotrans_IV"/>
</dbReference>
<dbReference type="InterPro" id="IPR036038">
    <property type="entry name" value="Aminotransferase-like"/>
</dbReference>
<sequence>MEDEVSQGSFDPACARFELLETILWTLKDGFYLLTRHMDRLCASADYFCEATEGRLFGEVPEREEIIIELSQRVPRDKGPQRVRCLLSSGGSLTVQSTPLPSTPARLADTGPRALPVKLDTQAIHTDSPFIRNKSTQRRVYDEARARVGCDWHGGEASKENIPFDVILYNKFGQVTETSIANIAIQDGDGQWITPKAECGLLPGVYRQECLEVGHMKEGLVTISDLKDAVKRGRRIKCFNSVRKEYDVVLLDD</sequence>
<dbReference type="Gene3D" id="3.30.470.10">
    <property type="match status" value="1"/>
</dbReference>
<dbReference type="GO" id="GO:0003824">
    <property type="term" value="F:catalytic activity"/>
    <property type="evidence" value="ECO:0007669"/>
    <property type="project" value="InterPro"/>
</dbReference>
<accession>A0A261Y048</accession>
<comment type="caution">
    <text evidence="1">The sequence shown here is derived from an EMBL/GenBank/DDBJ whole genome shotgun (WGS) entry which is preliminary data.</text>
</comment>
<dbReference type="AlphaFoldDB" id="A0A261Y048"/>
<dbReference type="InterPro" id="IPR043131">
    <property type="entry name" value="BCAT-like_N"/>
</dbReference>
<dbReference type="EMBL" id="MVBO01000060">
    <property type="protein sequence ID" value="OZJ03976.1"/>
    <property type="molecule type" value="Genomic_DNA"/>
</dbReference>
<dbReference type="Gene3D" id="3.20.10.10">
    <property type="entry name" value="D-amino Acid Aminotransferase, subunit A, domain 2"/>
    <property type="match status" value="1"/>
</dbReference>
<name>A0A261Y048_9FUNG</name>
<protein>
    <recommendedName>
        <fullName evidence="3">Branched-chain-amino-acid aminotransferase</fullName>
    </recommendedName>
</protein>
<proteinExistence type="predicted"/>
<evidence type="ECO:0000313" key="2">
    <source>
        <dbReference type="Proteomes" id="UP000242875"/>
    </source>
</evidence>
<dbReference type="Proteomes" id="UP000242875">
    <property type="component" value="Unassembled WGS sequence"/>
</dbReference>
<keyword evidence="2" id="KW-1185">Reference proteome</keyword>
<dbReference type="SUPFAM" id="SSF56752">
    <property type="entry name" value="D-aminoacid aminotransferase-like PLP-dependent enzymes"/>
    <property type="match status" value="1"/>
</dbReference>
<dbReference type="Pfam" id="PF01063">
    <property type="entry name" value="Aminotran_4"/>
    <property type="match status" value="1"/>
</dbReference>